<feature type="transmembrane region" description="Helical" evidence="2">
    <location>
        <begin position="6"/>
        <end position="28"/>
    </location>
</feature>
<organism evidence="3 4">
    <name type="scientific">Bdellovibrio bacteriovorus</name>
    <dbReference type="NCBI Taxonomy" id="959"/>
    <lineage>
        <taxon>Bacteria</taxon>
        <taxon>Pseudomonadati</taxon>
        <taxon>Bdellovibrionota</taxon>
        <taxon>Bdellovibrionia</taxon>
        <taxon>Bdellovibrionales</taxon>
        <taxon>Pseudobdellovibrionaceae</taxon>
        <taxon>Bdellovibrio</taxon>
    </lineage>
</organism>
<accession>A0A1Z3N9E7</accession>
<dbReference type="Proteomes" id="UP000197003">
    <property type="component" value="Chromosome"/>
</dbReference>
<dbReference type="SUPFAM" id="SSF54523">
    <property type="entry name" value="Pili subunits"/>
    <property type="match status" value="1"/>
</dbReference>
<dbReference type="Gene3D" id="3.30.700.10">
    <property type="entry name" value="Glycoprotein, Type 4 Pilin"/>
    <property type="match status" value="1"/>
</dbReference>
<feature type="compositionally biased region" description="Basic and acidic residues" evidence="1">
    <location>
        <begin position="91"/>
        <end position="101"/>
    </location>
</feature>
<sequence length="194" mass="21561">MPGNQRGFTLIEIMIVLAIMAALITVGAPRLLKKDGNIKAVARNFIVLSKEIRNKARLTNSTYRLAISMEPGEEKYWLERASGPQAVDPDAAEKEKDRDEENAPPPLFQMDKSLLKKEKELPEGLRFASVETVNMKSPMTSGVAYIHFFPEGFVEASAVQITNGNNLTWTLVFNPLTGQADIIEKASSLKEVQR</sequence>
<dbReference type="PROSITE" id="PS00409">
    <property type="entry name" value="PROKAR_NTER_METHYL"/>
    <property type="match status" value="1"/>
</dbReference>
<keyword evidence="2" id="KW-1133">Transmembrane helix</keyword>
<dbReference type="NCBIfam" id="TIGR02532">
    <property type="entry name" value="IV_pilin_GFxxxE"/>
    <property type="match status" value="1"/>
</dbReference>
<evidence type="ECO:0000313" key="4">
    <source>
        <dbReference type="Proteomes" id="UP000197003"/>
    </source>
</evidence>
<dbReference type="OrthoDB" id="5293031at2"/>
<gene>
    <name evidence="3" type="ORF">B9G79_10915</name>
</gene>
<keyword evidence="2" id="KW-0472">Membrane</keyword>
<keyword evidence="2" id="KW-0812">Transmembrane</keyword>
<reference evidence="3 4" key="1">
    <citation type="submission" date="2017-04" db="EMBL/GenBank/DDBJ databases">
        <title>Whole genome sequence of Bdellovibrio bacteriovorus strain SSB218315.</title>
        <authorList>
            <person name="Oyedara O."/>
            <person name="Rodriguez-Perez M.A."/>
        </authorList>
    </citation>
    <scope>NUCLEOTIDE SEQUENCE [LARGE SCALE GENOMIC DNA]</scope>
    <source>
        <strain evidence="3 4">SSB218315</strain>
    </source>
</reference>
<dbReference type="EMBL" id="CP020946">
    <property type="protein sequence ID" value="ASD64041.1"/>
    <property type="molecule type" value="Genomic_DNA"/>
</dbReference>
<dbReference type="InterPro" id="IPR012902">
    <property type="entry name" value="N_methyl_site"/>
</dbReference>
<evidence type="ECO:0000256" key="2">
    <source>
        <dbReference type="SAM" id="Phobius"/>
    </source>
</evidence>
<evidence type="ECO:0000256" key="1">
    <source>
        <dbReference type="SAM" id="MobiDB-lite"/>
    </source>
</evidence>
<feature type="region of interest" description="Disordered" evidence="1">
    <location>
        <begin position="82"/>
        <end position="107"/>
    </location>
</feature>
<dbReference type="InterPro" id="IPR045584">
    <property type="entry name" value="Pilin-like"/>
</dbReference>
<dbReference type="Pfam" id="PF07963">
    <property type="entry name" value="N_methyl"/>
    <property type="match status" value="1"/>
</dbReference>
<dbReference type="AlphaFoldDB" id="A0A1Z3N9E7"/>
<protein>
    <submittedName>
        <fullName evidence="3">Prepilin-type cleavage/methylation domain-containing protein</fullName>
    </submittedName>
</protein>
<proteinExistence type="predicted"/>
<evidence type="ECO:0000313" key="3">
    <source>
        <dbReference type="EMBL" id="ASD64041.1"/>
    </source>
</evidence>
<dbReference type="RefSeq" id="WP_088565528.1">
    <property type="nucleotide sequence ID" value="NZ_CP020946.1"/>
</dbReference>
<name>A0A1Z3N9E7_BDEBC</name>